<comment type="caution">
    <text evidence="1">The sequence shown here is derived from an EMBL/GenBank/DDBJ whole genome shotgun (WGS) entry which is preliminary data.</text>
</comment>
<dbReference type="EMBL" id="JELY01001737">
    <property type="protein sequence ID" value="KYF54752.1"/>
    <property type="molecule type" value="Genomic_DNA"/>
</dbReference>
<dbReference type="Proteomes" id="UP000075420">
    <property type="component" value="Unassembled WGS sequence"/>
</dbReference>
<accession>A0A150PGI6</accession>
<gene>
    <name evidence="1" type="ORF">BE08_31545</name>
</gene>
<proteinExistence type="predicted"/>
<evidence type="ECO:0000313" key="1">
    <source>
        <dbReference type="EMBL" id="KYF54752.1"/>
    </source>
</evidence>
<evidence type="ECO:0000313" key="2">
    <source>
        <dbReference type="Proteomes" id="UP000075420"/>
    </source>
</evidence>
<reference evidence="1 2" key="1">
    <citation type="submission" date="2014-02" db="EMBL/GenBank/DDBJ databases">
        <title>The small core and large imbalanced accessory genome model reveals a collaborative survival strategy of Sorangium cellulosum strains in nature.</title>
        <authorList>
            <person name="Han K."/>
            <person name="Peng R."/>
            <person name="Blom J."/>
            <person name="Li Y.-Z."/>
        </authorList>
    </citation>
    <scope>NUCLEOTIDE SEQUENCE [LARGE SCALE GENOMIC DNA]</scope>
    <source>
        <strain evidence="1 2">So0157-25</strain>
    </source>
</reference>
<organism evidence="1 2">
    <name type="scientific">Sorangium cellulosum</name>
    <name type="common">Polyangium cellulosum</name>
    <dbReference type="NCBI Taxonomy" id="56"/>
    <lineage>
        <taxon>Bacteria</taxon>
        <taxon>Pseudomonadati</taxon>
        <taxon>Myxococcota</taxon>
        <taxon>Polyangia</taxon>
        <taxon>Polyangiales</taxon>
        <taxon>Polyangiaceae</taxon>
        <taxon>Sorangium</taxon>
    </lineage>
</organism>
<name>A0A150PGI6_SORCE</name>
<dbReference type="AlphaFoldDB" id="A0A150PGI6"/>
<sequence>MIFFRFRRSSTDERRSQILDELRAMEDVLNVGRLFPSRQGDLTYFVHVAKGGDAERVAAYIARLPEVEDVEIQPNYPYIP</sequence>
<protein>
    <submittedName>
        <fullName evidence="1">Uncharacterized protein</fullName>
    </submittedName>
</protein>